<evidence type="ECO:0000256" key="2">
    <source>
        <dbReference type="ARBA" id="ARBA00004922"/>
    </source>
</evidence>
<dbReference type="Pfam" id="PF02815">
    <property type="entry name" value="MIR"/>
    <property type="match status" value="1"/>
</dbReference>
<feature type="transmembrane region" description="Helical" evidence="14">
    <location>
        <begin position="740"/>
        <end position="760"/>
    </location>
</feature>
<feature type="domain" description="MIR" evidence="15">
    <location>
        <begin position="506"/>
        <end position="564"/>
    </location>
</feature>
<name>A0A1A0HF41_9ASCO</name>
<comment type="caution">
    <text evidence="16">The sequence shown here is derived from an EMBL/GenBank/DDBJ whole genome shotgun (WGS) entry which is preliminary data.</text>
</comment>
<evidence type="ECO:0000256" key="8">
    <source>
        <dbReference type="ARBA" id="ARBA00022737"/>
    </source>
</evidence>
<feature type="transmembrane region" description="Helical" evidence="14">
    <location>
        <begin position="159"/>
        <end position="179"/>
    </location>
</feature>
<feature type="transmembrane region" description="Helical" evidence="14">
    <location>
        <begin position="714"/>
        <end position="733"/>
    </location>
</feature>
<dbReference type="PANTHER" id="PTHR10050">
    <property type="entry name" value="DOLICHYL-PHOSPHATE-MANNOSE--PROTEIN MANNOSYLTRANSFERASE"/>
    <property type="match status" value="1"/>
</dbReference>
<dbReference type="AlphaFoldDB" id="A0A1A0HF41"/>
<evidence type="ECO:0000256" key="13">
    <source>
        <dbReference type="ARBA" id="ARBA00045102"/>
    </source>
</evidence>
<dbReference type="GeneID" id="30032293"/>
<evidence type="ECO:0000256" key="1">
    <source>
        <dbReference type="ARBA" id="ARBA00004477"/>
    </source>
</evidence>
<comment type="subcellular location">
    <subcellularLocation>
        <location evidence="1 14">Endoplasmic reticulum membrane</location>
        <topology evidence="1 14">Multi-pass membrane protein</topology>
    </subcellularLocation>
</comment>
<keyword evidence="8" id="KW-0677">Repeat</keyword>
<evidence type="ECO:0000256" key="14">
    <source>
        <dbReference type="RuleBase" id="RU367007"/>
    </source>
</evidence>
<comment type="pathway">
    <text evidence="2 14">Protein modification; protein glycosylation.</text>
</comment>
<keyword evidence="6 14" id="KW-0808">Transferase</keyword>
<evidence type="ECO:0000256" key="12">
    <source>
        <dbReference type="ARBA" id="ARBA00045085"/>
    </source>
</evidence>
<comment type="similarity">
    <text evidence="3 14">Belongs to the glycosyltransferase 39 family.</text>
</comment>
<feature type="transmembrane region" description="Helical" evidence="14">
    <location>
        <begin position="62"/>
        <end position="81"/>
    </location>
</feature>
<accession>A0A1A0HF41</accession>
<feature type="transmembrane region" description="Helical" evidence="14">
    <location>
        <begin position="257"/>
        <end position="278"/>
    </location>
</feature>
<sequence>MEIGEAVVWQYAQRESEPSQNVLRHRKSAPLLDTLDQDPFEELVKQTSTLSLAEKQPENRSFFYWKYVVSPLLLTALSAYVRFYGITNNHSVVWDEAHFGKFGSYYIQREFYFDVHPPLGKLLVGLSGYLAGFDGEFKFESGQPFPPGYHFMRMRQFNCVFSVLCTPLAYFTGLELGYSTWTAWYVTLSVALEMLSLTLSKFILLDSMLLFFTVLTFFCLSKLHTLTRSDSLLSLRGLAWLAISGVSIGCVCSVKWVGLFVTLLFGFYTIYDLLVKFFQTTVDPKKLPGTYMSIKKYIIHWLTRAVFLIAVPFLIYVVAFRVHFAVLSKSGTGDGLISTLLQASLEGNTLKNGPRSVAYGSLVTLRSQGLSPNLLHSHPSLYPEGSRQQQITTYGFKDDNNEFLLEFDMLTSLSQNRFATLDYDDQHPDYVLDYTRLVKDGDIIRLKHKNTGCFLHSHPIAAAVLSNQYEVSCYGGITINDDQDDWVVEVQTQDRSPSVEFQNESSNELHPISTNFRLRHKVVGCYLATSGHAYPAWGFQQGEVMCKNSFLTLDKSTWWNFEDHVNEHFPTPETPYVAPKPKFWKEFILLNYGMMASNNALVPDPDHFDHLVSSWWEWPILKSGLRMNSWGPGSYRYFLIGNPFVTIFSTLCIFLAALTFGGILFAWQRQIIKLGVFSDEWGFILAGGILPFLGWILHYLPFVVMGRVTYLHHYVPALYFAIFVSGFLVEYFIARRTRAYFCYIIFLILYACIICVFWYYKPLAMGMLGSANNYKHLKLYRSWNI</sequence>
<dbReference type="EC" id="2.4.1.109" evidence="4 14"/>
<evidence type="ECO:0000256" key="6">
    <source>
        <dbReference type="ARBA" id="ARBA00022679"/>
    </source>
</evidence>
<dbReference type="EMBL" id="LXTC01000001">
    <property type="protein sequence ID" value="OBA22749.1"/>
    <property type="molecule type" value="Genomic_DNA"/>
</dbReference>
<proteinExistence type="inferred from homology"/>
<reference evidence="16 17" key="1">
    <citation type="submission" date="2016-05" db="EMBL/GenBank/DDBJ databases">
        <title>Comparative genomics of biotechnologically important yeasts.</title>
        <authorList>
            <consortium name="DOE Joint Genome Institute"/>
            <person name="Riley R."/>
            <person name="Haridas S."/>
            <person name="Wolfe K.H."/>
            <person name="Lopes M.R."/>
            <person name="Hittinger C.T."/>
            <person name="Goker M."/>
            <person name="Salamov A."/>
            <person name="Wisecaver J."/>
            <person name="Long T.M."/>
            <person name="Aerts A.L."/>
            <person name="Barry K."/>
            <person name="Choi C."/>
            <person name="Clum A."/>
            <person name="Coughlan A.Y."/>
            <person name="Deshpande S."/>
            <person name="Douglass A.P."/>
            <person name="Hanson S.J."/>
            <person name="Klenk H.-P."/>
            <person name="LaButti K."/>
            <person name="Lapidus A."/>
            <person name="Lindquist E."/>
            <person name="Lipzen A."/>
            <person name="Meier-kolthoff J.P."/>
            <person name="Ohm R.A."/>
            <person name="Otillar R.P."/>
            <person name="Pangilinan J."/>
            <person name="Peng Y."/>
            <person name="Rokas A."/>
            <person name="Rosa C.A."/>
            <person name="Scheuner C."/>
            <person name="Sibirny A.A."/>
            <person name="Slot J.C."/>
            <person name="Stielow J.B."/>
            <person name="Sun H."/>
            <person name="Kurtzman C.P."/>
            <person name="Blackwell M."/>
            <person name="Grigoriev I.V."/>
            <person name="Jeffries T.W."/>
        </authorList>
    </citation>
    <scope>NUCLEOTIDE SEQUENCE [LARGE SCALE GENOMIC DNA]</scope>
    <source>
        <strain evidence="16 17">NRRL YB-4993</strain>
    </source>
</reference>
<dbReference type="Pfam" id="PF16192">
    <property type="entry name" value="PMT_4TMC"/>
    <property type="match status" value="1"/>
</dbReference>
<dbReference type="OrthoDB" id="292747at2759"/>
<dbReference type="PANTHER" id="PTHR10050:SF52">
    <property type="entry name" value="DOLICHYL-PHOSPHATE-MANNOSE--PROTEIN MANNOSYLTRANSFERASE 6"/>
    <property type="match status" value="1"/>
</dbReference>
<keyword evidence="7 14" id="KW-0812">Transmembrane</keyword>
<dbReference type="GO" id="GO:0004169">
    <property type="term" value="F:dolichyl-phosphate-mannose-protein mannosyltransferase activity"/>
    <property type="evidence" value="ECO:0007669"/>
    <property type="project" value="UniProtKB-UniRule"/>
</dbReference>
<feature type="transmembrane region" description="Helical" evidence="14">
    <location>
        <begin position="298"/>
        <end position="319"/>
    </location>
</feature>
<feature type="transmembrane region" description="Helical" evidence="14">
    <location>
        <begin position="199"/>
        <end position="220"/>
    </location>
</feature>
<dbReference type="InterPro" id="IPR036300">
    <property type="entry name" value="MIR_dom_sf"/>
</dbReference>
<evidence type="ECO:0000256" key="3">
    <source>
        <dbReference type="ARBA" id="ARBA00007222"/>
    </source>
</evidence>
<feature type="domain" description="MIR" evidence="15">
    <location>
        <begin position="435"/>
        <end position="491"/>
    </location>
</feature>
<dbReference type="UniPathway" id="UPA00378"/>
<evidence type="ECO:0000256" key="11">
    <source>
        <dbReference type="ARBA" id="ARBA00023136"/>
    </source>
</evidence>
<dbReference type="InterPro" id="IPR027005">
    <property type="entry name" value="PMT-like"/>
</dbReference>
<protein>
    <recommendedName>
        <fullName evidence="4 14">Dolichyl-phosphate-mannose--protein mannosyltransferase</fullName>
        <ecNumber evidence="4 14">2.4.1.109</ecNumber>
    </recommendedName>
</protein>
<dbReference type="SMART" id="SM00472">
    <property type="entry name" value="MIR"/>
    <property type="match status" value="3"/>
</dbReference>
<evidence type="ECO:0000256" key="7">
    <source>
        <dbReference type="ARBA" id="ARBA00022692"/>
    </source>
</evidence>
<comment type="catalytic activity">
    <reaction evidence="12 14">
        <text>a di-trans,poly-cis-dolichyl beta-D-mannosyl phosphate + L-threonyl-[protein] = 3-O-(alpha-D-mannosyl)-L-threonyl-[protein] + a di-trans,poly-cis-dolichyl phosphate + H(+)</text>
        <dbReference type="Rhea" id="RHEA:53396"/>
        <dbReference type="Rhea" id="RHEA-COMP:11060"/>
        <dbReference type="Rhea" id="RHEA-COMP:13547"/>
        <dbReference type="Rhea" id="RHEA-COMP:19498"/>
        <dbReference type="Rhea" id="RHEA-COMP:19501"/>
        <dbReference type="ChEBI" id="CHEBI:15378"/>
        <dbReference type="ChEBI" id="CHEBI:30013"/>
        <dbReference type="ChEBI" id="CHEBI:57683"/>
        <dbReference type="ChEBI" id="CHEBI:58211"/>
        <dbReference type="ChEBI" id="CHEBI:137323"/>
        <dbReference type="EC" id="2.4.1.109"/>
    </reaction>
</comment>
<evidence type="ECO:0000256" key="5">
    <source>
        <dbReference type="ARBA" id="ARBA00022676"/>
    </source>
</evidence>
<evidence type="ECO:0000256" key="10">
    <source>
        <dbReference type="ARBA" id="ARBA00022989"/>
    </source>
</evidence>
<feature type="transmembrane region" description="Helical" evidence="14">
    <location>
        <begin position="644"/>
        <end position="667"/>
    </location>
</feature>
<dbReference type="SUPFAM" id="SSF82109">
    <property type="entry name" value="MIR domain"/>
    <property type="match status" value="1"/>
</dbReference>
<dbReference type="GO" id="GO:0005789">
    <property type="term" value="C:endoplasmic reticulum membrane"/>
    <property type="evidence" value="ECO:0007669"/>
    <property type="project" value="UniProtKB-SubCell"/>
</dbReference>
<evidence type="ECO:0000256" key="4">
    <source>
        <dbReference type="ARBA" id="ARBA00012839"/>
    </source>
</evidence>
<dbReference type="Gene3D" id="2.80.10.50">
    <property type="match status" value="1"/>
</dbReference>
<keyword evidence="10 14" id="KW-1133">Transmembrane helix</keyword>
<comment type="catalytic activity">
    <reaction evidence="13 14">
        <text>a di-trans,poly-cis-dolichyl beta-D-mannosyl phosphate + L-seryl-[protein] = 3-O-(alpha-D-mannosyl)-L-seryl-[protein] + a di-trans,poly-cis-dolichyl phosphate + H(+)</text>
        <dbReference type="Rhea" id="RHEA:17377"/>
        <dbReference type="Rhea" id="RHEA-COMP:9863"/>
        <dbReference type="Rhea" id="RHEA-COMP:13546"/>
        <dbReference type="Rhea" id="RHEA-COMP:19498"/>
        <dbReference type="Rhea" id="RHEA-COMP:19501"/>
        <dbReference type="ChEBI" id="CHEBI:15378"/>
        <dbReference type="ChEBI" id="CHEBI:29999"/>
        <dbReference type="ChEBI" id="CHEBI:57683"/>
        <dbReference type="ChEBI" id="CHEBI:58211"/>
        <dbReference type="ChEBI" id="CHEBI:137321"/>
        <dbReference type="EC" id="2.4.1.109"/>
    </reaction>
</comment>
<organism evidence="16 17">
    <name type="scientific">Metschnikowia bicuspidata var. bicuspidata NRRL YB-4993</name>
    <dbReference type="NCBI Taxonomy" id="869754"/>
    <lineage>
        <taxon>Eukaryota</taxon>
        <taxon>Fungi</taxon>
        <taxon>Dikarya</taxon>
        <taxon>Ascomycota</taxon>
        <taxon>Saccharomycotina</taxon>
        <taxon>Pichiomycetes</taxon>
        <taxon>Metschnikowiaceae</taxon>
        <taxon>Metschnikowia</taxon>
    </lineage>
</organism>
<dbReference type="InterPro" id="IPR003342">
    <property type="entry name" value="ArnT-like_N"/>
</dbReference>
<dbReference type="InterPro" id="IPR032421">
    <property type="entry name" value="PMT_4TMC"/>
</dbReference>
<dbReference type="PROSITE" id="PS50919">
    <property type="entry name" value="MIR"/>
    <property type="match status" value="2"/>
</dbReference>
<feature type="transmembrane region" description="Helical" evidence="14">
    <location>
        <begin position="679"/>
        <end position="702"/>
    </location>
</feature>
<dbReference type="Pfam" id="PF02366">
    <property type="entry name" value="PMT"/>
    <property type="match status" value="1"/>
</dbReference>
<dbReference type="Proteomes" id="UP000092555">
    <property type="component" value="Unassembled WGS sequence"/>
</dbReference>
<dbReference type="InterPro" id="IPR016093">
    <property type="entry name" value="MIR_motif"/>
</dbReference>
<keyword evidence="5 14" id="KW-0328">Glycosyltransferase</keyword>
<evidence type="ECO:0000259" key="15">
    <source>
        <dbReference type="PROSITE" id="PS50919"/>
    </source>
</evidence>
<dbReference type="STRING" id="869754.A0A1A0HF41"/>
<evidence type="ECO:0000256" key="9">
    <source>
        <dbReference type="ARBA" id="ARBA00022824"/>
    </source>
</evidence>
<gene>
    <name evidence="16" type="ORF">METBIDRAFT_9113</name>
</gene>
<evidence type="ECO:0000313" key="17">
    <source>
        <dbReference type="Proteomes" id="UP000092555"/>
    </source>
</evidence>
<evidence type="ECO:0000313" key="16">
    <source>
        <dbReference type="EMBL" id="OBA22749.1"/>
    </source>
</evidence>
<keyword evidence="11 14" id="KW-0472">Membrane</keyword>
<comment type="function">
    <text evidence="14">Transfers mannose from Dol-P-mannose to Ser or Thr residues on proteins.</text>
</comment>
<dbReference type="RefSeq" id="XP_018713230.1">
    <property type="nucleotide sequence ID" value="XM_018859318.1"/>
</dbReference>
<feature type="transmembrane region" description="Helical" evidence="14">
    <location>
        <begin position="232"/>
        <end position="251"/>
    </location>
</feature>
<keyword evidence="9 14" id="KW-0256">Endoplasmic reticulum</keyword>
<keyword evidence="17" id="KW-1185">Reference proteome</keyword>